<dbReference type="EMBL" id="FNAD01000006">
    <property type="protein sequence ID" value="SDD64943.1"/>
    <property type="molecule type" value="Genomic_DNA"/>
</dbReference>
<keyword evidence="3" id="KW-0472">Membrane</keyword>
<dbReference type="Pfam" id="PF13367">
    <property type="entry name" value="PrsW-protease"/>
    <property type="match status" value="1"/>
</dbReference>
<feature type="transmembrane region" description="Helical" evidence="3">
    <location>
        <begin position="235"/>
        <end position="252"/>
    </location>
</feature>
<feature type="transmembrane region" description="Helical" evidence="3">
    <location>
        <begin position="159"/>
        <end position="183"/>
    </location>
</feature>
<keyword evidence="5" id="KW-1185">Reference proteome</keyword>
<dbReference type="PANTHER" id="PTHR36844">
    <property type="entry name" value="PROTEASE PRSW"/>
    <property type="match status" value="1"/>
</dbReference>
<proteinExistence type="predicted"/>
<keyword evidence="1" id="KW-0175">Coiled coil</keyword>
<evidence type="ECO:0000256" key="2">
    <source>
        <dbReference type="SAM" id="MobiDB-lite"/>
    </source>
</evidence>
<sequence length="612" mass="66633">MTVRTERVVVESQGNFVRLRRPAYWLYVACLVYGLLELGRALSPDYDEIATALWASIAINTLVAIVFLVILSRLDLFEREPPSVRAAAMCWGGLAAVAFAMIANNAALVVLADIADAQWARTWGPAIIGPVNEEWLKALGVVMLVLIVREHFDRSIDGLIYGALVGLGFQVVENLTYAINFAVMNPNSDLSGALSVTFTRVLVAGPWSHPLYTGAAGLGIAFFVTQTRRRLSTRLGVAIGLFALALGMHALWNLPVPAGLTPALTIPLTYGKGLFILGLFFVLYHFAARAEWRWFVTTMSDEDESVITTTDLTEMRSLRSRRKARKKAAKRWGKRASQLLRQLQRELVNLATLAARDQRRGESVPDGPDVQAVKRNIAAIRAELDEAKSGTKRLFPDGALLRVGRARRLLRGLAVAREAHGLAGLPARRRLRGRLLGRLLRGRLGRRLLGRLLSGGRRTRSALLLRRSRGLVAADRDEPRRAAGTGARAGAAHLGLLVARRGVRIGRLAAHRRLGGGLGGLRVLPGGVRAEPEPAVDDARVLAVAAEPGQPRHRLAQQRPGGEDAARDRGHGDHPDPAEPPRPVQVVRERAERALGLAPDGAEESHVSPTVR</sequence>
<dbReference type="AlphaFoldDB" id="A0A1G6WGV3"/>
<dbReference type="OrthoDB" id="9785431at2"/>
<keyword evidence="3" id="KW-1133">Transmembrane helix</keyword>
<evidence type="ECO:0000256" key="3">
    <source>
        <dbReference type="SAM" id="Phobius"/>
    </source>
</evidence>
<feature type="coiled-coil region" evidence="1">
    <location>
        <begin position="340"/>
        <end position="390"/>
    </location>
</feature>
<feature type="transmembrane region" description="Helical" evidence="3">
    <location>
        <begin position="91"/>
        <end position="115"/>
    </location>
</feature>
<dbReference type="RefSeq" id="WP_091034091.1">
    <property type="nucleotide sequence ID" value="NZ_FNAD01000006.1"/>
</dbReference>
<feature type="transmembrane region" description="Helical" evidence="3">
    <location>
        <begin position="135"/>
        <end position="152"/>
    </location>
</feature>
<reference evidence="5" key="1">
    <citation type="submission" date="2016-10" db="EMBL/GenBank/DDBJ databases">
        <authorList>
            <person name="Varghese N."/>
            <person name="Submissions S."/>
        </authorList>
    </citation>
    <scope>NUCLEOTIDE SEQUENCE [LARGE SCALE GENOMIC DNA]</scope>
    <source>
        <strain evidence="5">CGMCC 4.3516</strain>
    </source>
</reference>
<accession>A0A1G6WGV3</accession>
<dbReference type="GO" id="GO:0008233">
    <property type="term" value="F:peptidase activity"/>
    <property type="evidence" value="ECO:0007669"/>
    <property type="project" value="InterPro"/>
</dbReference>
<gene>
    <name evidence="4" type="ORF">SAMN05216270_10629</name>
</gene>
<feature type="transmembrane region" description="Helical" evidence="3">
    <location>
        <begin position="203"/>
        <end position="223"/>
    </location>
</feature>
<evidence type="ECO:0000313" key="4">
    <source>
        <dbReference type="EMBL" id="SDD64943.1"/>
    </source>
</evidence>
<evidence type="ECO:0000256" key="1">
    <source>
        <dbReference type="SAM" id="Coils"/>
    </source>
</evidence>
<dbReference type="Proteomes" id="UP000198949">
    <property type="component" value="Unassembled WGS sequence"/>
</dbReference>
<name>A0A1G6WGV3_9ACTN</name>
<feature type="compositionally biased region" description="Basic and acidic residues" evidence="2">
    <location>
        <begin position="561"/>
        <end position="579"/>
    </location>
</feature>
<feature type="transmembrane region" description="Helical" evidence="3">
    <location>
        <begin position="49"/>
        <end position="71"/>
    </location>
</feature>
<dbReference type="InterPro" id="IPR026898">
    <property type="entry name" value="PrsW"/>
</dbReference>
<protein>
    <submittedName>
        <fullName evidence="4">Membrane proteinase PrsW, cleaves anti-sigma factor RsiW, M82 family</fullName>
    </submittedName>
</protein>
<feature type="region of interest" description="Disordered" evidence="2">
    <location>
        <begin position="546"/>
        <end position="612"/>
    </location>
</feature>
<feature type="transmembrane region" description="Helical" evidence="3">
    <location>
        <begin position="24"/>
        <end position="43"/>
    </location>
</feature>
<dbReference type="STRING" id="58114.SAMN05216270_10629"/>
<dbReference type="PANTHER" id="PTHR36844:SF1">
    <property type="entry name" value="PROTEASE PRSW"/>
    <property type="match status" value="1"/>
</dbReference>
<feature type="transmembrane region" description="Helical" evidence="3">
    <location>
        <begin position="264"/>
        <end position="284"/>
    </location>
</feature>
<keyword evidence="3" id="KW-0812">Transmembrane</keyword>
<organism evidence="4 5">
    <name type="scientific">Glycomyces harbinensis</name>
    <dbReference type="NCBI Taxonomy" id="58114"/>
    <lineage>
        <taxon>Bacteria</taxon>
        <taxon>Bacillati</taxon>
        <taxon>Actinomycetota</taxon>
        <taxon>Actinomycetes</taxon>
        <taxon>Glycomycetales</taxon>
        <taxon>Glycomycetaceae</taxon>
        <taxon>Glycomyces</taxon>
    </lineage>
</organism>
<evidence type="ECO:0000313" key="5">
    <source>
        <dbReference type="Proteomes" id="UP000198949"/>
    </source>
</evidence>